<accession>C0BZE4</accession>
<evidence type="ECO:0000256" key="2">
    <source>
        <dbReference type="ARBA" id="ARBA00022475"/>
    </source>
</evidence>
<feature type="transmembrane region" description="Helical" evidence="7">
    <location>
        <begin position="20"/>
        <end position="44"/>
    </location>
</feature>
<dbReference type="Proteomes" id="UP000004893">
    <property type="component" value="Unassembled WGS sequence"/>
</dbReference>
<reference evidence="9" key="1">
    <citation type="submission" date="2009-02" db="EMBL/GenBank/DDBJ databases">
        <authorList>
            <person name="Fulton L."/>
            <person name="Clifton S."/>
            <person name="Fulton B."/>
            <person name="Xu J."/>
            <person name="Minx P."/>
            <person name="Pepin K.H."/>
            <person name="Johnson M."/>
            <person name="Bhonagiri V."/>
            <person name="Nash W.E."/>
            <person name="Mardis E.R."/>
            <person name="Wilson R.K."/>
        </authorList>
    </citation>
    <scope>NUCLEOTIDE SEQUENCE [LARGE SCALE GENOMIC DNA]</scope>
    <source>
        <strain evidence="9">DSM 15053</strain>
    </source>
</reference>
<dbReference type="InterPro" id="IPR051791">
    <property type="entry name" value="Pra-immunoreactive"/>
</dbReference>
<dbReference type="RefSeq" id="WP_006442521.1">
    <property type="nucleotide sequence ID" value="NZ_CP036524.1"/>
</dbReference>
<dbReference type="PANTHER" id="PTHR36115">
    <property type="entry name" value="PROLINE-RICH ANTIGEN HOMOLOG-RELATED"/>
    <property type="match status" value="1"/>
</dbReference>
<evidence type="ECO:0000256" key="3">
    <source>
        <dbReference type="ARBA" id="ARBA00022692"/>
    </source>
</evidence>
<sequence length="246" mass="27377">MQNSYNNGQVTYAGFWVRAAAYVIDSVLVFFGLLIVRLIMSGVMSLTEGTVLSGDILFQYTLKDIALYIAQVLYFILCTYYTGTTLGKRAMNLRVVAEGEKKLTFFNVVYRETVGRFLSAIILHIGYIIAGIDPQKRALHDILCDTRVIYGRRVKVYPVYQRPVPPAAPMGPGGYQRQGMPAPGPGPSVQEQKPPCEPGQAPPHESKQLPPLSQQRPPYQKEPVQTGYHMVEPEQDPQAGQGEDKQ</sequence>
<feature type="transmembrane region" description="Helical" evidence="7">
    <location>
        <begin position="65"/>
        <end position="83"/>
    </location>
</feature>
<feature type="region of interest" description="Disordered" evidence="6">
    <location>
        <begin position="167"/>
        <end position="246"/>
    </location>
</feature>
<protein>
    <submittedName>
        <fullName evidence="9">RDD family protein</fullName>
    </submittedName>
</protein>
<comment type="subcellular location">
    <subcellularLocation>
        <location evidence="1">Cell membrane</location>
        <topology evidence="1">Multi-pass membrane protein</topology>
    </subcellularLocation>
</comment>
<dbReference type="InterPro" id="IPR010432">
    <property type="entry name" value="RDD"/>
</dbReference>
<dbReference type="EMBL" id="ABYI02000019">
    <property type="protein sequence ID" value="EEG74522.1"/>
    <property type="molecule type" value="Genomic_DNA"/>
</dbReference>
<name>C0BZE4_9FIRM</name>
<dbReference type="PANTHER" id="PTHR36115:SF9">
    <property type="entry name" value="LMO1584 PROTEIN"/>
    <property type="match status" value="1"/>
</dbReference>
<dbReference type="eggNOG" id="COG1714">
    <property type="taxonomic scope" value="Bacteria"/>
</dbReference>
<evidence type="ECO:0000259" key="8">
    <source>
        <dbReference type="Pfam" id="PF06271"/>
    </source>
</evidence>
<proteinExistence type="predicted"/>
<evidence type="ECO:0000313" key="9">
    <source>
        <dbReference type="EMBL" id="EEG74522.1"/>
    </source>
</evidence>
<dbReference type="STRING" id="553973.CLOHYLEM_05184"/>
<comment type="caution">
    <text evidence="9">The sequence shown here is derived from an EMBL/GenBank/DDBJ whole genome shotgun (WGS) entry which is preliminary data.</text>
</comment>
<dbReference type="HOGENOM" id="CLU_091999_0_0_9"/>
<evidence type="ECO:0000256" key="1">
    <source>
        <dbReference type="ARBA" id="ARBA00004651"/>
    </source>
</evidence>
<keyword evidence="5 7" id="KW-0472">Membrane</keyword>
<dbReference type="AlphaFoldDB" id="C0BZE4"/>
<reference evidence="9" key="2">
    <citation type="submission" date="2013-06" db="EMBL/GenBank/DDBJ databases">
        <title>Draft genome sequence of Clostridium hylemonae (DSM 15053).</title>
        <authorList>
            <person name="Sudarsanam P."/>
            <person name="Ley R."/>
            <person name="Guruge J."/>
            <person name="Turnbaugh P.J."/>
            <person name="Mahowald M."/>
            <person name="Liep D."/>
            <person name="Gordon J."/>
        </authorList>
    </citation>
    <scope>NUCLEOTIDE SEQUENCE</scope>
    <source>
        <strain evidence="9">DSM 15053</strain>
    </source>
</reference>
<gene>
    <name evidence="9" type="ORF">CLOHYLEM_05184</name>
</gene>
<feature type="domain" description="RDD" evidence="8">
    <location>
        <begin position="12"/>
        <end position="144"/>
    </location>
</feature>
<dbReference type="OrthoDB" id="9793824at2"/>
<dbReference type="GO" id="GO:0005886">
    <property type="term" value="C:plasma membrane"/>
    <property type="evidence" value="ECO:0007669"/>
    <property type="project" value="UniProtKB-SubCell"/>
</dbReference>
<evidence type="ECO:0000313" key="10">
    <source>
        <dbReference type="Proteomes" id="UP000004893"/>
    </source>
</evidence>
<organism evidence="9 10">
    <name type="scientific">[Clostridium] hylemonae DSM 15053</name>
    <dbReference type="NCBI Taxonomy" id="553973"/>
    <lineage>
        <taxon>Bacteria</taxon>
        <taxon>Bacillati</taxon>
        <taxon>Bacillota</taxon>
        <taxon>Clostridia</taxon>
        <taxon>Lachnospirales</taxon>
        <taxon>Lachnospiraceae</taxon>
    </lineage>
</organism>
<evidence type="ECO:0000256" key="4">
    <source>
        <dbReference type="ARBA" id="ARBA00022989"/>
    </source>
</evidence>
<keyword evidence="4 7" id="KW-1133">Transmembrane helix</keyword>
<keyword evidence="10" id="KW-1185">Reference proteome</keyword>
<evidence type="ECO:0000256" key="5">
    <source>
        <dbReference type="ARBA" id="ARBA00023136"/>
    </source>
</evidence>
<feature type="transmembrane region" description="Helical" evidence="7">
    <location>
        <begin position="114"/>
        <end position="132"/>
    </location>
</feature>
<evidence type="ECO:0000256" key="7">
    <source>
        <dbReference type="SAM" id="Phobius"/>
    </source>
</evidence>
<keyword evidence="3 7" id="KW-0812">Transmembrane</keyword>
<evidence type="ECO:0000256" key="6">
    <source>
        <dbReference type="SAM" id="MobiDB-lite"/>
    </source>
</evidence>
<dbReference type="Pfam" id="PF06271">
    <property type="entry name" value="RDD"/>
    <property type="match status" value="1"/>
</dbReference>
<keyword evidence="2" id="KW-1003">Cell membrane</keyword>